<evidence type="ECO:0000256" key="1">
    <source>
        <dbReference type="SAM" id="MobiDB-lite"/>
    </source>
</evidence>
<proteinExistence type="predicted"/>
<sequence>MKLHVDPALAAMGLGSVNEVGSSGYGREDVVAMSRPLGDMVLVQEACDEKQREPLVLVRYVAISNEEFPPLQSQIPKARNGKGRRSKGNVGFVGSKNMFEVLNNVDLEDPGEPRKPRVASLGVVALLNELKAKKTGKVKG</sequence>
<organism evidence="2 3">
    <name type="scientific">Hibiscus sabdariffa</name>
    <name type="common">roselle</name>
    <dbReference type="NCBI Taxonomy" id="183260"/>
    <lineage>
        <taxon>Eukaryota</taxon>
        <taxon>Viridiplantae</taxon>
        <taxon>Streptophyta</taxon>
        <taxon>Embryophyta</taxon>
        <taxon>Tracheophyta</taxon>
        <taxon>Spermatophyta</taxon>
        <taxon>Magnoliopsida</taxon>
        <taxon>eudicotyledons</taxon>
        <taxon>Gunneridae</taxon>
        <taxon>Pentapetalae</taxon>
        <taxon>rosids</taxon>
        <taxon>malvids</taxon>
        <taxon>Malvales</taxon>
        <taxon>Malvaceae</taxon>
        <taxon>Malvoideae</taxon>
        <taxon>Hibiscus</taxon>
    </lineage>
</organism>
<comment type="caution">
    <text evidence="2">The sequence shown here is derived from an EMBL/GenBank/DDBJ whole genome shotgun (WGS) entry which is preliminary data.</text>
</comment>
<evidence type="ECO:0000313" key="2">
    <source>
        <dbReference type="EMBL" id="KAK8589598.1"/>
    </source>
</evidence>
<evidence type="ECO:0000313" key="3">
    <source>
        <dbReference type="Proteomes" id="UP001472677"/>
    </source>
</evidence>
<keyword evidence="3" id="KW-1185">Reference proteome</keyword>
<accession>A0ABR2FZQ9</accession>
<dbReference type="Proteomes" id="UP001472677">
    <property type="component" value="Unassembled WGS sequence"/>
</dbReference>
<gene>
    <name evidence="2" type="ORF">V6N12_023992</name>
</gene>
<protein>
    <submittedName>
        <fullName evidence="2">Uncharacterized protein</fullName>
    </submittedName>
</protein>
<name>A0ABR2FZQ9_9ROSI</name>
<reference evidence="2 3" key="1">
    <citation type="journal article" date="2024" name="G3 (Bethesda)">
        <title>Genome assembly of Hibiscus sabdariffa L. provides insights into metabolisms of medicinal natural products.</title>
        <authorList>
            <person name="Kim T."/>
        </authorList>
    </citation>
    <scope>NUCLEOTIDE SEQUENCE [LARGE SCALE GENOMIC DNA]</scope>
    <source>
        <strain evidence="2">TK-2024</strain>
        <tissue evidence="2">Old leaves</tissue>
    </source>
</reference>
<dbReference type="EMBL" id="JBBPBM010000004">
    <property type="protein sequence ID" value="KAK8589598.1"/>
    <property type="molecule type" value="Genomic_DNA"/>
</dbReference>
<feature type="region of interest" description="Disordered" evidence="1">
    <location>
        <begin position="72"/>
        <end position="91"/>
    </location>
</feature>